<evidence type="ECO:0000256" key="14">
    <source>
        <dbReference type="SAM" id="MobiDB-lite"/>
    </source>
</evidence>
<dbReference type="FunFam" id="3.30.40.10:FF:000117">
    <property type="entry name" value="Probable E3 ubiquitin-protein ligase makorin-1"/>
    <property type="match status" value="1"/>
</dbReference>
<evidence type="ECO:0000313" key="19">
    <source>
        <dbReference type="Proteomes" id="UP000092444"/>
    </source>
</evidence>
<dbReference type="Gene3D" id="6.10.250.380">
    <property type="match status" value="1"/>
</dbReference>
<evidence type="ECO:0000256" key="12">
    <source>
        <dbReference type="ARBA" id="ARBA00044341"/>
    </source>
</evidence>
<dbReference type="SUPFAM" id="SSF53300">
    <property type="entry name" value="vWA-like"/>
    <property type="match status" value="1"/>
</dbReference>
<dbReference type="GO" id="GO:0061630">
    <property type="term" value="F:ubiquitin protein ligase activity"/>
    <property type="evidence" value="ECO:0007669"/>
    <property type="project" value="UniProtKB-EC"/>
</dbReference>
<evidence type="ECO:0000256" key="3">
    <source>
        <dbReference type="ARBA" id="ARBA00012483"/>
    </source>
</evidence>
<dbReference type="FunFam" id="6.10.300.40:FF:000003">
    <property type="entry name" value="26S proteasome non-ATPase regulatory subunit 4"/>
    <property type="match status" value="1"/>
</dbReference>
<dbReference type="Pfam" id="PF02809">
    <property type="entry name" value="UIM"/>
    <property type="match status" value="3"/>
</dbReference>
<evidence type="ECO:0000256" key="8">
    <source>
        <dbReference type="ARBA" id="ARBA00022771"/>
    </source>
</evidence>
<dbReference type="GO" id="GO:0008270">
    <property type="term" value="F:zinc ion binding"/>
    <property type="evidence" value="ECO:0007669"/>
    <property type="project" value="UniProtKB-KW"/>
</dbReference>
<feature type="compositionally biased region" description="Polar residues" evidence="14">
    <location>
        <begin position="241"/>
        <end position="251"/>
    </location>
</feature>
<dbReference type="InterPro" id="IPR027040">
    <property type="entry name" value="PSMD4"/>
</dbReference>
<feature type="zinc finger region" description="C3H1-type" evidence="13">
    <location>
        <begin position="454"/>
        <end position="481"/>
    </location>
</feature>
<evidence type="ECO:0000256" key="2">
    <source>
        <dbReference type="ARBA" id="ARBA00005574"/>
    </source>
</evidence>
<evidence type="ECO:0000259" key="15">
    <source>
        <dbReference type="PROSITE" id="PS50089"/>
    </source>
</evidence>
<feature type="region of interest" description="Disordered" evidence="14">
    <location>
        <begin position="317"/>
        <end position="340"/>
    </location>
</feature>
<dbReference type="Pfam" id="PF18044">
    <property type="entry name" value="zf-CCCH_4"/>
    <property type="match status" value="1"/>
</dbReference>
<evidence type="ECO:0000256" key="9">
    <source>
        <dbReference type="ARBA" id="ARBA00022786"/>
    </source>
</evidence>
<dbReference type="SMART" id="SM00184">
    <property type="entry name" value="RING"/>
    <property type="match status" value="1"/>
</dbReference>
<dbReference type="SUPFAM" id="SSF57850">
    <property type="entry name" value="RING/U-box"/>
    <property type="match status" value="1"/>
</dbReference>
<feature type="region of interest" description="Disordered" evidence="14">
    <location>
        <begin position="228"/>
        <end position="259"/>
    </location>
</feature>
<keyword evidence="8 13" id="KW-0863">Zinc-finger</keyword>
<dbReference type="InterPro" id="IPR041367">
    <property type="entry name" value="Znf-CCCH_4"/>
</dbReference>
<evidence type="ECO:0000256" key="7">
    <source>
        <dbReference type="ARBA" id="ARBA00022737"/>
    </source>
</evidence>
<dbReference type="Gene3D" id="4.10.1000.10">
    <property type="entry name" value="Zinc finger, CCCH-type"/>
    <property type="match status" value="1"/>
</dbReference>
<evidence type="ECO:0000256" key="13">
    <source>
        <dbReference type="PROSITE-ProRule" id="PRU00723"/>
    </source>
</evidence>
<evidence type="ECO:0000256" key="4">
    <source>
        <dbReference type="ARBA" id="ARBA00014934"/>
    </source>
</evidence>
<feature type="domain" description="RING-type" evidence="15">
    <location>
        <begin position="631"/>
        <end position="684"/>
    </location>
</feature>
<comment type="catalytic activity">
    <reaction evidence="1">
        <text>S-ubiquitinyl-[E2 ubiquitin-conjugating enzyme]-L-cysteine + [acceptor protein]-L-lysine = [E2 ubiquitin-conjugating enzyme]-L-cysteine + N(6)-ubiquitinyl-[acceptor protein]-L-lysine.</text>
        <dbReference type="EC" id="2.3.2.27"/>
    </reaction>
</comment>
<dbReference type="PROSITE" id="PS50089">
    <property type="entry name" value="ZF_RING_2"/>
    <property type="match status" value="1"/>
</dbReference>
<proteinExistence type="inferred from homology"/>
<dbReference type="InterPro" id="IPR002035">
    <property type="entry name" value="VWF_A"/>
</dbReference>
<feature type="domain" description="C3H1-type" evidence="16">
    <location>
        <begin position="454"/>
        <end position="481"/>
    </location>
</feature>
<reference evidence="18" key="1">
    <citation type="submission" date="2020-05" db="UniProtKB">
        <authorList>
            <consortium name="EnsemblMetazoa"/>
        </authorList>
    </citation>
    <scope>IDENTIFICATION</scope>
    <source>
        <strain evidence="18">Yale</strain>
    </source>
</reference>
<feature type="zinc finger region" description="C3H1-type" evidence="13">
    <location>
        <begin position="713"/>
        <end position="742"/>
    </location>
</feature>
<dbReference type="InterPro" id="IPR001841">
    <property type="entry name" value="Znf_RING"/>
</dbReference>
<comment type="similarity">
    <text evidence="2">Belongs to the proteasome subunit S5A family.</text>
</comment>
<dbReference type="GO" id="GO:0043161">
    <property type="term" value="P:proteasome-mediated ubiquitin-dependent protein catabolic process"/>
    <property type="evidence" value="ECO:0007669"/>
    <property type="project" value="TreeGrafter"/>
</dbReference>
<evidence type="ECO:0000256" key="6">
    <source>
        <dbReference type="ARBA" id="ARBA00022723"/>
    </source>
</evidence>
<dbReference type="Pfam" id="PF13519">
    <property type="entry name" value="VWA_2"/>
    <property type="match status" value="1"/>
</dbReference>
<name>A0A1B0FBP9_GLOMM</name>
<dbReference type="InterPro" id="IPR000571">
    <property type="entry name" value="Znf_CCCH"/>
</dbReference>
<dbReference type="GO" id="GO:0008540">
    <property type="term" value="C:proteasome regulatory particle, base subcomplex"/>
    <property type="evidence" value="ECO:0007669"/>
    <property type="project" value="TreeGrafter"/>
</dbReference>
<dbReference type="GO" id="GO:0060255">
    <property type="term" value="P:regulation of macromolecule metabolic process"/>
    <property type="evidence" value="ECO:0007669"/>
    <property type="project" value="UniProtKB-ARBA"/>
</dbReference>
<dbReference type="VEuPathDB" id="VectorBase:GMOY000980"/>
<dbReference type="InterPro" id="IPR003903">
    <property type="entry name" value="UIM_dom"/>
</dbReference>
<dbReference type="InterPro" id="IPR017907">
    <property type="entry name" value="Znf_RING_CS"/>
</dbReference>
<keyword evidence="9" id="KW-0833">Ubl conjugation pathway</keyword>
<dbReference type="SMART" id="SM00726">
    <property type="entry name" value="UIM"/>
    <property type="match status" value="3"/>
</dbReference>
<accession>A0A1B0FBP9</accession>
<dbReference type="InterPro" id="IPR018957">
    <property type="entry name" value="Znf_C3HC4_RING-type"/>
</dbReference>
<keyword evidence="10 13" id="KW-0862">Zinc</keyword>
<dbReference type="PROSITE" id="PS50330">
    <property type="entry name" value="UIM"/>
    <property type="match status" value="2"/>
</dbReference>
<keyword evidence="6 13" id="KW-0479">Metal-binding</keyword>
<dbReference type="PROSITE" id="PS00518">
    <property type="entry name" value="ZF_RING_1"/>
    <property type="match status" value="1"/>
</dbReference>
<protein>
    <recommendedName>
        <fullName evidence="4">26S proteasome non-ATPase regulatory subunit 4</fullName>
        <ecNumber evidence="3">2.3.2.27</ecNumber>
    </recommendedName>
    <alternativeName>
        <fullName evidence="12">26S proteasome regulatory subunit RPN10</fullName>
    </alternativeName>
</protein>
<dbReference type="PANTHER" id="PTHR10223">
    <property type="entry name" value="26S PROTEASOME NON-ATPASE REGULATORY SUBUNIT 4"/>
    <property type="match status" value="1"/>
</dbReference>
<dbReference type="InterPro" id="IPR036465">
    <property type="entry name" value="vWFA_dom_sf"/>
</dbReference>
<keyword evidence="5" id="KW-0808">Transferase</keyword>
<dbReference type="SUPFAM" id="SSF90229">
    <property type="entry name" value="CCCH zinc finger"/>
    <property type="match status" value="1"/>
</dbReference>
<dbReference type="Gene3D" id="6.10.300.40">
    <property type="match status" value="1"/>
</dbReference>
<dbReference type="AlphaFoldDB" id="A0A1B0FBP9"/>
<dbReference type="PROSITE" id="PS50103">
    <property type="entry name" value="ZF_C3H1"/>
    <property type="match status" value="2"/>
</dbReference>
<dbReference type="EC" id="2.3.2.27" evidence="3"/>
<dbReference type="EnsemblMetazoa" id="GMOY000980-RA">
    <property type="protein sequence ID" value="GMOY000980-PA"/>
    <property type="gene ID" value="GMOY000980"/>
</dbReference>
<dbReference type="InterPro" id="IPR013083">
    <property type="entry name" value="Znf_RING/FYVE/PHD"/>
</dbReference>
<feature type="domain" description="C3H1-type" evidence="16">
    <location>
        <begin position="713"/>
        <end position="742"/>
    </location>
</feature>
<dbReference type="Pfam" id="PF00097">
    <property type="entry name" value="zf-C3HC4"/>
    <property type="match status" value="1"/>
</dbReference>
<dbReference type="SMART" id="SM00327">
    <property type="entry name" value="VWA"/>
    <property type="match status" value="1"/>
</dbReference>
<feature type="compositionally biased region" description="Basic and acidic residues" evidence="14">
    <location>
        <begin position="228"/>
        <end position="238"/>
    </location>
</feature>
<dbReference type="PROSITE" id="PS50234">
    <property type="entry name" value="VWFA"/>
    <property type="match status" value="1"/>
</dbReference>
<evidence type="ECO:0000313" key="18">
    <source>
        <dbReference type="EnsemblMetazoa" id="GMOY000980-PA"/>
    </source>
</evidence>
<dbReference type="GO" id="GO:0031593">
    <property type="term" value="F:polyubiquitin modification-dependent protein binding"/>
    <property type="evidence" value="ECO:0007669"/>
    <property type="project" value="TreeGrafter"/>
</dbReference>
<dbReference type="CDD" id="cd01452">
    <property type="entry name" value="VWA_26S_proteasome_subunit"/>
    <property type="match status" value="1"/>
</dbReference>
<feature type="compositionally biased region" description="Basic and acidic residues" evidence="14">
    <location>
        <begin position="379"/>
        <end position="396"/>
    </location>
</feature>
<dbReference type="Gene3D" id="3.40.50.410">
    <property type="entry name" value="von Willebrand factor, type A domain"/>
    <property type="match status" value="1"/>
</dbReference>
<dbReference type="InterPro" id="IPR036855">
    <property type="entry name" value="Znf_CCCH_sf"/>
</dbReference>
<dbReference type="FunFam" id="3.40.50.410:FF:000005">
    <property type="entry name" value="26S proteasome non-ATPase regulatory subunit 4"/>
    <property type="match status" value="1"/>
</dbReference>
<evidence type="ECO:0000256" key="1">
    <source>
        <dbReference type="ARBA" id="ARBA00000900"/>
    </source>
</evidence>
<keyword evidence="19" id="KW-1185">Reference proteome</keyword>
<dbReference type="GO" id="GO:0005829">
    <property type="term" value="C:cytosol"/>
    <property type="evidence" value="ECO:0007669"/>
    <property type="project" value="TreeGrafter"/>
</dbReference>
<dbReference type="EMBL" id="CCAG010004106">
    <property type="status" value="NOT_ANNOTATED_CDS"/>
    <property type="molecule type" value="Genomic_DNA"/>
</dbReference>
<organism evidence="18 19">
    <name type="scientific">Glossina morsitans morsitans</name>
    <name type="common">Savannah tsetse fly</name>
    <dbReference type="NCBI Taxonomy" id="37546"/>
    <lineage>
        <taxon>Eukaryota</taxon>
        <taxon>Metazoa</taxon>
        <taxon>Ecdysozoa</taxon>
        <taxon>Arthropoda</taxon>
        <taxon>Hexapoda</taxon>
        <taxon>Insecta</taxon>
        <taxon>Pterygota</taxon>
        <taxon>Neoptera</taxon>
        <taxon>Endopterygota</taxon>
        <taxon>Diptera</taxon>
        <taxon>Brachycera</taxon>
        <taxon>Muscomorpha</taxon>
        <taxon>Hippoboscoidea</taxon>
        <taxon>Glossinidae</taxon>
        <taxon>Glossina</taxon>
    </lineage>
</organism>
<sequence>MVLESTMICFDNSDYQRNGDYFPTRLNVQKDGINLVCLTKVRSNPENNVGLMTYANTVEVLATLTSDVGRIFSKMHLIQPKGEINLLTGVRIAHLVLKHRQGKNHKMRIVVFVGSPVSNEEAELVKLAKRLKKEKVNVDIVSFGDHSNNNEILQAFINTLNGKDGTGSHLVSVPRGSGLSDALLTSPIIQGEDGMGGAGLGGAGFEFGVDPNEDPELALALRVSMEEQRARQEEEQRRALANSNASGGSEANRNDGGEEPIVTTTATAASVNEPNSEEAMLQRALAMSSEQNDDNLPDFANMTEEEQIAFAMQMSMQDADDTVTQQAKRPKTEESAAMDIDEDYSEVIGDPAFLQSVLENLPGVDPHSEAVRDAVGSLSREKDKDKKSEGKADKNNKAGKQVSTVMSSVSLTTATAALPLAPAAAESSTNEPSSSNSQILANSNQISPSTTALATNPAICKYFQRGICRFGTLCRFSHDAACGEMINNTTSFPVQEQPSTSRRNWVNAPVFVPKTNLTGGEIMNEACALDMAASSNRSWADVVGTGANRVSVLNMAEPGSMKEMCPFESPCPFGLYCSYSLHMELCEMCDQFCLHPKDEAQRKKHKKECLQQHEQAMELSFAIARSKDKTCGICFDTIMEKAGREKRFGILPNCNHIFCLECIRKWRQAKQFEHKITRSCPECRVSSDFVCPSAFWVETKEEKEKLLGDYRKALGVKDCKYFKKGDGKCPFGNKCFYKHALPNGDLVDVGCPKKGRKMHRSSNEIINLLDIYLYEFLEQRDLSFLEFLASTSDESDFGEDYDD</sequence>
<dbReference type="STRING" id="37546.A0A1B0FBP9"/>
<dbReference type="Gene3D" id="3.30.40.10">
    <property type="entry name" value="Zinc/RING finger domain, C3HC4 (zinc finger)"/>
    <property type="match status" value="1"/>
</dbReference>
<feature type="domain" description="VWFA" evidence="17">
    <location>
        <begin position="5"/>
        <end position="188"/>
    </location>
</feature>
<evidence type="ECO:0000256" key="11">
    <source>
        <dbReference type="ARBA" id="ARBA00022942"/>
    </source>
</evidence>
<keyword evidence="11" id="KW-0647">Proteasome</keyword>
<dbReference type="SMART" id="SM00356">
    <property type="entry name" value="ZnF_C3H1"/>
    <property type="match status" value="2"/>
</dbReference>
<dbReference type="PANTHER" id="PTHR10223:SF0">
    <property type="entry name" value="26S PROTEASOME NON-ATPASE REGULATORY SUBUNIT 4"/>
    <property type="match status" value="1"/>
</dbReference>
<evidence type="ECO:0000259" key="17">
    <source>
        <dbReference type="PROSITE" id="PS50234"/>
    </source>
</evidence>
<dbReference type="GO" id="GO:0005634">
    <property type="term" value="C:nucleus"/>
    <property type="evidence" value="ECO:0007669"/>
    <property type="project" value="UniProtKB-ARBA"/>
</dbReference>
<evidence type="ECO:0000259" key="16">
    <source>
        <dbReference type="PROSITE" id="PS50103"/>
    </source>
</evidence>
<evidence type="ECO:0000256" key="5">
    <source>
        <dbReference type="ARBA" id="ARBA00022679"/>
    </source>
</evidence>
<dbReference type="Proteomes" id="UP000092444">
    <property type="component" value="Unassembled WGS sequence"/>
</dbReference>
<dbReference type="CDD" id="cd22297">
    <property type="entry name" value="PSMD4_RAZUL"/>
    <property type="match status" value="1"/>
</dbReference>
<keyword evidence="7" id="KW-0677">Repeat</keyword>
<dbReference type="InterPro" id="IPR049590">
    <property type="entry name" value="PSMD4_RAZUL-like"/>
</dbReference>
<evidence type="ECO:0000256" key="10">
    <source>
        <dbReference type="ARBA" id="ARBA00022833"/>
    </source>
</evidence>
<feature type="region of interest" description="Disordered" evidence="14">
    <location>
        <begin position="363"/>
        <end position="403"/>
    </location>
</feature>